<dbReference type="Proteomes" id="UP000001070">
    <property type="component" value="Unassembled WGS sequence"/>
</dbReference>
<dbReference type="GO" id="GO:0003998">
    <property type="term" value="F:acylphosphatase activity"/>
    <property type="evidence" value="ECO:0007669"/>
    <property type="project" value="UniProtKB-EC"/>
</dbReference>
<organism evidence="10">
    <name type="scientific">Drosophila grimshawi</name>
    <name type="common">Hawaiian fruit fly</name>
    <name type="synonym">Idiomyia grimshawi</name>
    <dbReference type="NCBI Taxonomy" id="7222"/>
    <lineage>
        <taxon>Eukaryota</taxon>
        <taxon>Metazoa</taxon>
        <taxon>Ecdysozoa</taxon>
        <taxon>Arthropoda</taxon>
        <taxon>Hexapoda</taxon>
        <taxon>Insecta</taxon>
        <taxon>Pterygota</taxon>
        <taxon>Neoptera</taxon>
        <taxon>Endopterygota</taxon>
        <taxon>Diptera</taxon>
        <taxon>Brachycera</taxon>
        <taxon>Muscomorpha</taxon>
        <taxon>Ephydroidea</taxon>
        <taxon>Drosophilidae</taxon>
        <taxon>Drosophila</taxon>
        <taxon>Hawaiian Drosophila</taxon>
    </lineage>
</organism>
<dbReference type="Pfam" id="PF00708">
    <property type="entry name" value="Acylphosphatase"/>
    <property type="match status" value="1"/>
</dbReference>
<gene>
    <name evidence="9" type="primary">Dgri\GH11331</name>
    <name evidence="9" type="ORF">Dgri_GH11331</name>
</gene>
<dbReference type="SUPFAM" id="SSF54975">
    <property type="entry name" value="Acylphosphatase/BLUF domain-like"/>
    <property type="match status" value="1"/>
</dbReference>
<feature type="active site" evidence="5">
    <location>
        <position position="24"/>
    </location>
</feature>
<dbReference type="PRINTS" id="PR00112">
    <property type="entry name" value="ACYLPHPHTASE"/>
</dbReference>
<evidence type="ECO:0000256" key="6">
    <source>
        <dbReference type="RuleBase" id="RU000553"/>
    </source>
</evidence>
<dbReference type="Gene3D" id="3.30.70.100">
    <property type="match status" value="1"/>
</dbReference>
<dbReference type="PROSITE" id="PS00150">
    <property type="entry name" value="ACYLPHOSPHATASE_1"/>
    <property type="match status" value="1"/>
</dbReference>
<evidence type="ECO:0000256" key="1">
    <source>
        <dbReference type="ARBA" id="ARBA00005614"/>
    </source>
</evidence>
<dbReference type="AlphaFoldDB" id="B4JE85"/>
<reference evidence="9 10" key="1">
    <citation type="journal article" date="2007" name="Nature">
        <title>Evolution of genes and genomes on the Drosophila phylogeny.</title>
        <authorList>
            <consortium name="Drosophila 12 Genomes Consortium"/>
            <person name="Clark A.G."/>
            <person name="Eisen M.B."/>
            <person name="Smith D.R."/>
            <person name="Bergman C.M."/>
            <person name="Oliver B."/>
            <person name="Markow T.A."/>
            <person name="Kaufman T.C."/>
            <person name="Kellis M."/>
            <person name="Gelbart W."/>
            <person name="Iyer V.N."/>
            <person name="Pollard D.A."/>
            <person name="Sackton T.B."/>
            <person name="Larracuente A.M."/>
            <person name="Singh N.D."/>
            <person name="Abad J.P."/>
            <person name="Abt D.N."/>
            <person name="Adryan B."/>
            <person name="Aguade M."/>
            <person name="Akashi H."/>
            <person name="Anderson W.W."/>
            <person name="Aquadro C.F."/>
            <person name="Ardell D.H."/>
            <person name="Arguello R."/>
            <person name="Artieri C.G."/>
            <person name="Barbash D.A."/>
            <person name="Barker D."/>
            <person name="Barsanti P."/>
            <person name="Batterham P."/>
            <person name="Batzoglou S."/>
            <person name="Begun D."/>
            <person name="Bhutkar A."/>
            <person name="Blanco E."/>
            <person name="Bosak S.A."/>
            <person name="Bradley R.K."/>
            <person name="Brand A.D."/>
            <person name="Brent M.R."/>
            <person name="Brooks A.N."/>
            <person name="Brown R.H."/>
            <person name="Butlin R.K."/>
            <person name="Caggese C."/>
            <person name="Calvi B.R."/>
            <person name="Bernardo de Carvalho A."/>
            <person name="Caspi A."/>
            <person name="Castrezana S."/>
            <person name="Celniker S.E."/>
            <person name="Chang J.L."/>
            <person name="Chapple C."/>
            <person name="Chatterji S."/>
            <person name="Chinwalla A."/>
            <person name="Civetta A."/>
            <person name="Clifton S.W."/>
            <person name="Comeron J.M."/>
            <person name="Costello J.C."/>
            <person name="Coyne J.A."/>
            <person name="Daub J."/>
            <person name="David R.G."/>
            <person name="Delcher A.L."/>
            <person name="Delehaunty K."/>
            <person name="Do C.B."/>
            <person name="Ebling H."/>
            <person name="Edwards K."/>
            <person name="Eickbush T."/>
            <person name="Evans J.D."/>
            <person name="Filipski A."/>
            <person name="Findeiss S."/>
            <person name="Freyhult E."/>
            <person name="Fulton L."/>
            <person name="Fulton R."/>
            <person name="Garcia A.C."/>
            <person name="Gardiner A."/>
            <person name="Garfield D.A."/>
            <person name="Garvin B.E."/>
            <person name="Gibson G."/>
            <person name="Gilbert D."/>
            <person name="Gnerre S."/>
            <person name="Godfrey J."/>
            <person name="Good R."/>
            <person name="Gotea V."/>
            <person name="Gravely B."/>
            <person name="Greenberg A.J."/>
            <person name="Griffiths-Jones S."/>
            <person name="Gross S."/>
            <person name="Guigo R."/>
            <person name="Gustafson E.A."/>
            <person name="Haerty W."/>
            <person name="Hahn M.W."/>
            <person name="Halligan D.L."/>
            <person name="Halpern A.L."/>
            <person name="Halter G.M."/>
            <person name="Han M.V."/>
            <person name="Heger A."/>
            <person name="Hillier L."/>
            <person name="Hinrichs A.S."/>
            <person name="Holmes I."/>
            <person name="Hoskins R.A."/>
            <person name="Hubisz M.J."/>
            <person name="Hultmark D."/>
            <person name="Huntley M.A."/>
            <person name="Jaffe D.B."/>
            <person name="Jagadeeshan S."/>
            <person name="Jeck W.R."/>
            <person name="Johnson J."/>
            <person name="Jones C.D."/>
            <person name="Jordan W.C."/>
            <person name="Karpen G.H."/>
            <person name="Kataoka E."/>
            <person name="Keightley P.D."/>
            <person name="Kheradpour P."/>
            <person name="Kirkness E.F."/>
            <person name="Koerich L.B."/>
            <person name="Kristiansen K."/>
            <person name="Kudrna D."/>
            <person name="Kulathinal R.J."/>
            <person name="Kumar S."/>
            <person name="Kwok R."/>
            <person name="Lander E."/>
            <person name="Langley C.H."/>
            <person name="Lapoint R."/>
            <person name="Lazzaro B.P."/>
            <person name="Lee S.J."/>
            <person name="Levesque L."/>
            <person name="Li R."/>
            <person name="Lin C.F."/>
            <person name="Lin M.F."/>
            <person name="Lindblad-Toh K."/>
            <person name="Llopart A."/>
            <person name="Long M."/>
            <person name="Low L."/>
            <person name="Lozovsky E."/>
            <person name="Lu J."/>
            <person name="Luo M."/>
            <person name="Machado C.A."/>
            <person name="Makalowski W."/>
            <person name="Marzo M."/>
            <person name="Matsuda M."/>
            <person name="Matzkin L."/>
            <person name="McAllister B."/>
            <person name="McBride C.S."/>
            <person name="McKernan B."/>
            <person name="McKernan K."/>
            <person name="Mendez-Lago M."/>
            <person name="Minx P."/>
            <person name="Mollenhauer M.U."/>
            <person name="Montooth K."/>
            <person name="Mount S.M."/>
            <person name="Mu X."/>
            <person name="Myers E."/>
            <person name="Negre B."/>
            <person name="Newfeld S."/>
            <person name="Nielsen R."/>
            <person name="Noor M.A."/>
            <person name="O'Grady P."/>
            <person name="Pachter L."/>
            <person name="Papaceit M."/>
            <person name="Parisi M.J."/>
            <person name="Parisi M."/>
            <person name="Parts L."/>
            <person name="Pedersen J.S."/>
            <person name="Pesole G."/>
            <person name="Phillippy A.M."/>
            <person name="Ponting C.P."/>
            <person name="Pop M."/>
            <person name="Porcelli D."/>
            <person name="Powell J.R."/>
            <person name="Prohaska S."/>
            <person name="Pruitt K."/>
            <person name="Puig M."/>
            <person name="Quesneville H."/>
            <person name="Ram K.R."/>
            <person name="Rand D."/>
            <person name="Rasmussen M.D."/>
            <person name="Reed L.K."/>
            <person name="Reenan R."/>
            <person name="Reily A."/>
            <person name="Remington K.A."/>
            <person name="Rieger T.T."/>
            <person name="Ritchie M.G."/>
            <person name="Robin C."/>
            <person name="Rogers Y.H."/>
            <person name="Rohde C."/>
            <person name="Rozas J."/>
            <person name="Rubenfield M.J."/>
            <person name="Ruiz A."/>
            <person name="Russo S."/>
            <person name="Salzberg S.L."/>
            <person name="Sanchez-Gracia A."/>
            <person name="Saranga D.J."/>
            <person name="Sato H."/>
            <person name="Schaeffer S.W."/>
            <person name="Schatz M.C."/>
            <person name="Schlenke T."/>
            <person name="Schwartz R."/>
            <person name="Segarra C."/>
            <person name="Singh R.S."/>
            <person name="Sirot L."/>
            <person name="Sirota M."/>
            <person name="Sisneros N.B."/>
            <person name="Smith C.D."/>
            <person name="Smith T.F."/>
            <person name="Spieth J."/>
            <person name="Stage D.E."/>
            <person name="Stark A."/>
            <person name="Stephan W."/>
            <person name="Strausberg R.L."/>
            <person name="Strempel S."/>
            <person name="Sturgill D."/>
            <person name="Sutton G."/>
            <person name="Sutton G.G."/>
            <person name="Tao W."/>
            <person name="Teichmann S."/>
            <person name="Tobari Y.N."/>
            <person name="Tomimura Y."/>
            <person name="Tsolas J.M."/>
            <person name="Valente V.L."/>
            <person name="Venter E."/>
            <person name="Venter J.C."/>
            <person name="Vicario S."/>
            <person name="Vieira F.G."/>
            <person name="Vilella A.J."/>
            <person name="Villasante A."/>
            <person name="Walenz B."/>
            <person name="Wang J."/>
            <person name="Wasserman M."/>
            <person name="Watts T."/>
            <person name="Wilson D."/>
            <person name="Wilson R.K."/>
            <person name="Wing R.A."/>
            <person name="Wolfner M.F."/>
            <person name="Wong A."/>
            <person name="Wong G.K."/>
            <person name="Wu C.I."/>
            <person name="Wu G."/>
            <person name="Yamamoto D."/>
            <person name="Yang H.P."/>
            <person name="Yang S.P."/>
            <person name="Yorke J.A."/>
            <person name="Yoshida K."/>
            <person name="Zdobnov E."/>
            <person name="Zhang P."/>
            <person name="Zhang Y."/>
            <person name="Zimin A.V."/>
            <person name="Baldwin J."/>
            <person name="Abdouelleil A."/>
            <person name="Abdulkadir J."/>
            <person name="Abebe A."/>
            <person name="Abera B."/>
            <person name="Abreu J."/>
            <person name="Acer S.C."/>
            <person name="Aftuck L."/>
            <person name="Alexander A."/>
            <person name="An P."/>
            <person name="Anderson E."/>
            <person name="Anderson S."/>
            <person name="Arachi H."/>
            <person name="Azer M."/>
            <person name="Bachantsang P."/>
            <person name="Barry A."/>
            <person name="Bayul T."/>
            <person name="Berlin A."/>
            <person name="Bessette D."/>
            <person name="Bloom T."/>
            <person name="Blye J."/>
            <person name="Boguslavskiy L."/>
            <person name="Bonnet C."/>
            <person name="Boukhgalter B."/>
            <person name="Bourzgui I."/>
            <person name="Brown A."/>
            <person name="Cahill P."/>
            <person name="Channer S."/>
            <person name="Cheshatsang Y."/>
            <person name="Chuda L."/>
            <person name="Citroen M."/>
            <person name="Collymore A."/>
            <person name="Cooke P."/>
            <person name="Costello M."/>
            <person name="D'Aco K."/>
            <person name="Daza R."/>
            <person name="De Haan G."/>
            <person name="DeGray S."/>
            <person name="DeMaso C."/>
            <person name="Dhargay N."/>
            <person name="Dooley K."/>
            <person name="Dooley E."/>
            <person name="Doricent M."/>
            <person name="Dorje P."/>
            <person name="Dorjee K."/>
            <person name="Dupes A."/>
            <person name="Elong R."/>
            <person name="Falk J."/>
            <person name="Farina A."/>
            <person name="Faro S."/>
            <person name="Ferguson D."/>
            <person name="Fisher S."/>
            <person name="Foley C.D."/>
            <person name="Franke A."/>
            <person name="Friedrich D."/>
            <person name="Gadbois L."/>
            <person name="Gearin G."/>
            <person name="Gearin C.R."/>
            <person name="Giannoukos G."/>
            <person name="Goode T."/>
            <person name="Graham J."/>
            <person name="Grandbois E."/>
            <person name="Grewal S."/>
            <person name="Gyaltsen K."/>
            <person name="Hafez N."/>
            <person name="Hagos B."/>
            <person name="Hall J."/>
            <person name="Henson C."/>
            <person name="Hollinger A."/>
            <person name="Honan T."/>
            <person name="Huard M.D."/>
            <person name="Hughes L."/>
            <person name="Hurhula B."/>
            <person name="Husby M.E."/>
            <person name="Kamat A."/>
            <person name="Kanga B."/>
            <person name="Kashin S."/>
            <person name="Khazanovich D."/>
            <person name="Kisner P."/>
            <person name="Lance K."/>
            <person name="Lara M."/>
            <person name="Lee W."/>
            <person name="Lennon N."/>
            <person name="Letendre F."/>
            <person name="LeVine R."/>
            <person name="Lipovsky A."/>
            <person name="Liu X."/>
            <person name="Liu J."/>
            <person name="Liu S."/>
            <person name="Lokyitsang T."/>
            <person name="Lokyitsang Y."/>
            <person name="Lubonja R."/>
            <person name="Lui A."/>
            <person name="MacDonald P."/>
            <person name="Magnisalis V."/>
            <person name="Maru K."/>
            <person name="Matthews C."/>
            <person name="McCusker W."/>
            <person name="McDonough S."/>
            <person name="Mehta T."/>
            <person name="Meldrim J."/>
            <person name="Meneus L."/>
            <person name="Mihai O."/>
            <person name="Mihalev A."/>
            <person name="Mihova T."/>
            <person name="Mittelman R."/>
            <person name="Mlenga V."/>
            <person name="Montmayeur A."/>
            <person name="Mulrain L."/>
            <person name="Navidi A."/>
            <person name="Naylor J."/>
            <person name="Negash T."/>
            <person name="Nguyen T."/>
            <person name="Nguyen N."/>
            <person name="Nicol R."/>
            <person name="Norbu C."/>
            <person name="Norbu N."/>
            <person name="Novod N."/>
            <person name="O'Neill B."/>
            <person name="Osman S."/>
            <person name="Markiewicz E."/>
            <person name="Oyono O.L."/>
            <person name="Patti C."/>
            <person name="Phunkhang P."/>
            <person name="Pierre F."/>
            <person name="Priest M."/>
            <person name="Raghuraman S."/>
            <person name="Rege F."/>
            <person name="Reyes R."/>
            <person name="Rise C."/>
            <person name="Rogov P."/>
            <person name="Ross K."/>
            <person name="Ryan E."/>
            <person name="Settipalli S."/>
            <person name="Shea T."/>
            <person name="Sherpa N."/>
            <person name="Shi L."/>
            <person name="Shih D."/>
            <person name="Sparrow T."/>
            <person name="Spaulding J."/>
            <person name="Stalker J."/>
            <person name="Stange-Thomann N."/>
            <person name="Stavropoulos S."/>
            <person name="Stone C."/>
            <person name="Strader C."/>
            <person name="Tesfaye S."/>
            <person name="Thomson T."/>
            <person name="Thoulutsang Y."/>
            <person name="Thoulutsang D."/>
            <person name="Topham K."/>
            <person name="Topping I."/>
            <person name="Tsamla T."/>
            <person name="Vassiliev H."/>
            <person name="Vo A."/>
            <person name="Wangchuk T."/>
            <person name="Wangdi T."/>
            <person name="Weiand M."/>
            <person name="Wilkinson J."/>
            <person name="Wilson A."/>
            <person name="Yadav S."/>
            <person name="Young G."/>
            <person name="Yu Q."/>
            <person name="Zembek L."/>
            <person name="Zhong D."/>
            <person name="Zimmer A."/>
            <person name="Zwirko Z."/>
            <person name="Jaffe D.B."/>
            <person name="Alvarez P."/>
            <person name="Brockman W."/>
            <person name="Butler J."/>
            <person name="Chin C."/>
            <person name="Gnerre S."/>
            <person name="Grabherr M."/>
            <person name="Kleber M."/>
            <person name="Mauceli E."/>
            <person name="MacCallum I."/>
        </authorList>
    </citation>
    <scope>NUCLEOTIDE SEQUENCE [LARGE SCALE GENOMIC DNA]</scope>
    <source>
        <strain evidence="10">Tucson 15287-2541.00</strain>
    </source>
</reference>
<dbReference type="PROSITE" id="PS00151">
    <property type="entry name" value="ACYLPHOSPHATASE_2"/>
    <property type="match status" value="1"/>
</dbReference>
<sequence length="99" mass="11437">MGKVKKLYSMMFEIYGRVQGVYFRKHTQIKAKELGLYGWCMNTKDGTVKGIVEGPVDLISEMRIWLQHKGSPRSIIEKAVFTSNEPISAYNFSKFTIKR</sequence>
<evidence type="ECO:0000313" key="9">
    <source>
        <dbReference type="EMBL" id="EDW03605.1"/>
    </source>
</evidence>
<dbReference type="OMA" id="WSVDYEI"/>
<dbReference type="OrthoDB" id="7961613at2759"/>
<dbReference type="EMBL" id="CH916368">
    <property type="protein sequence ID" value="EDW03605.1"/>
    <property type="molecule type" value="Genomic_DNA"/>
</dbReference>
<dbReference type="InterPro" id="IPR036046">
    <property type="entry name" value="Acylphosphatase-like_dom_sf"/>
</dbReference>
<dbReference type="InterPro" id="IPR020456">
    <property type="entry name" value="Acylphosphatase"/>
</dbReference>
<feature type="domain" description="Acylphosphatase-like" evidence="8">
    <location>
        <begin position="9"/>
        <end position="99"/>
    </location>
</feature>
<dbReference type="InterPro" id="IPR001792">
    <property type="entry name" value="Acylphosphatase-like_dom"/>
</dbReference>
<dbReference type="PROSITE" id="PS51160">
    <property type="entry name" value="ACYLPHOSPHATASE_3"/>
    <property type="match status" value="1"/>
</dbReference>
<comment type="catalytic activity">
    <reaction evidence="4 5 6">
        <text>an acyl phosphate + H2O = a carboxylate + phosphate + H(+)</text>
        <dbReference type="Rhea" id="RHEA:14965"/>
        <dbReference type="ChEBI" id="CHEBI:15377"/>
        <dbReference type="ChEBI" id="CHEBI:15378"/>
        <dbReference type="ChEBI" id="CHEBI:29067"/>
        <dbReference type="ChEBI" id="CHEBI:43474"/>
        <dbReference type="ChEBI" id="CHEBI:59918"/>
        <dbReference type="EC" id="3.6.1.7"/>
    </reaction>
</comment>
<keyword evidence="3 5" id="KW-0378">Hydrolase</keyword>
<dbReference type="PANTHER" id="PTHR10029:SF3">
    <property type="entry name" value="ACYLPHOSPHATASE-RELATED"/>
    <property type="match status" value="1"/>
</dbReference>
<dbReference type="EC" id="3.6.1.7" evidence="2 5"/>
<dbReference type="InterPro" id="IPR017968">
    <property type="entry name" value="Acylphosphatase_CS"/>
</dbReference>
<proteinExistence type="inferred from homology"/>
<dbReference type="PhylomeDB" id="B4JE85"/>
<evidence type="ECO:0000256" key="5">
    <source>
        <dbReference type="PROSITE-ProRule" id="PRU00520"/>
    </source>
</evidence>
<dbReference type="STRING" id="7222.B4JE85"/>
<name>B4JE85_DROGR</name>
<protein>
    <recommendedName>
        <fullName evidence="2 5">Acylphosphatase</fullName>
        <ecNumber evidence="2 5">3.6.1.7</ecNumber>
    </recommendedName>
</protein>
<dbReference type="InParanoid" id="B4JE85"/>
<dbReference type="eggNOG" id="KOG3360">
    <property type="taxonomic scope" value="Eukaryota"/>
</dbReference>
<accession>B4JE85</accession>
<dbReference type="HOGENOM" id="CLU_141932_0_1_1"/>
<dbReference type="KEGG" id="dgr:6561661"/>
<comment type="similarity">
    <text evidence="1 7">Belongs to the acylphosphatase family.</text>
</comment>
<evidence type="ECO:0000256" key="7">
    <source>
        <dbReference type="RuleBase" id="RU004168"/>
    </source>
</evidence>
<evidence type="ECO:0000256" key="3">
    <source>
        <dbReference type="ARBA" id="ARBA00022801"/>
    </source>
</evidence>
<dbReference type="PANTHER" id="PTHR10029">
    <property type="entry name" value="ACYLPHOSPHATASE"/>
    <property type="match status" value="1"/>
</dbReference>
<feature type="active site" evidence="5">
    <location>
        <position position="42"/>
    </location>
</feature>
<dbReference type="FunCoup" id="B4JE85">
    <property type="interactions" value="67"/>
</dbReference>
<evidence type="ECO:0000256" key="2">
    <source>
        <dbReference type="ARBA" id="ARBA00012150"/>
    </source>
</evidence>
<evidence type="ECO:0000256" key="4">
    <source>
        <dbReference type="ARBA" id="ARBA00047645"/>
    </source>
</evidence>
<dbReference type="FunFam" id="3.30.70.100:FF:000011">
    <property type="entry name" value="Acylphosphatase"/>
    <property type="match status" value="1"/>
</dbReference>
<evidence type="ECO:0000313" key="10">
    <source>
        <dbReference type="Proteomes" id="UP000001070"/>
    </source>
</evidence>
<keyword evidence="10" id="KW-1185">Reference proteome</keyword>
<evidence type="ECO:0000259" key="8">
    <source>
        <dbReference type="PROSITE" id="PS51160"/>
    </source>
</evidence>